<keyword evidence="5 10" id="KW-0460">Magnesium</keyword>
<keyword evidence="9 10" id="KW-0472">Membrane</keyword>
<evidence type="ECO:0000313" key="11">
    <source>
        <dbReference type="EMBL" id="RJE17687.1"/>
    </source>
</evidence>
<keyword evidence="3 10" id="KW-0813">Transport</keyword>
<evidence type="ECO:0000256" key="8">
    <source>
        <dbReference type="ARBA" id="ARBA00023065"/>
    </source>
</evidence>
<gene>
    <name evidence="11" type="ORF">PHISCL_09975</name>
</gene>
<sequence>MKYTLYDNSGTEAPVNQLTKLEVAERYGLSTRDLRVFDLPTSGFPYILVRESTILIHLFDLRLLVRDDQTLVFYIIENPDRPRPYEDSQTVSHIFTHNLKEKLRAGHGLGFSVKQPYELRVVEAALASVTSVFEAEYLLTKHQVSNVLEMADLDALGKEENLIHKKLRMTLELTRKLSSIEKRARQVRNVVQEVLNEDEDMANMYLTDKRAGRPHEVQDHQDVEYLFEAYFKASDAIVQEAVGLIGNIRRTEETIHSTLTVRRNQIMVLEAKIEIIMLALGGATLVAGWYGMNVINYFEDSA</sequence>
<dbReference type="Pfam" id="PF22099">
    <property type="entry name" value="MRS2-like"/>
    <property type="match status" value="1"/>
</dbReference>
<dbReference type="InterPro" id="IPR039204">
    <property type="entry name" value="MRS2-like"/>
</dbReference>
<dbReference type="Proteomes" id="UP000266188">
    <property type="component" value="Unassembled WGS sequence"/>
</dbReference>
<feature type="non-terminal residue" evidence="11">
    <location>
        <position position="302"/>
    </location>
</feature>
<keyword evidence="10" id="KW-0496">Mitochondrion</keyword>
<evidence type="ECO:0000256" key="7">
    <source>
        <dbReference type="ARBA" id="ARBA00022989"/>
    </source>
</evidence>
<dbReference type="PANTHER" id="PTHR13890:SF0">
    <property type="entry name" value="MAGNESIUM TRANSPORTER MRS2 HOMOLOG, MITOCHONDRIAL"/>
    <property type="match status" value="1"/>
</dbReference>
<keyword evidence="12" id="KW-1185">Reference proteome</keyword>
<dbReference type="PANTHER" id="PTHR13890">
    <property type="entry name" value="RNA SPLICING PROTEIN MRS2, MITOCHONDRIAL"/>
    <property type="match status" value="1"/>
</dbReference>
<dbReference type="OrthoDB" id="10251508at2759"/>
<evidence type="ECO:0000313" key="12">
    <source>
        <dbReference type="Proteomes" id="UP000266188"/>
    </source>
</evidence>
<comment type="caution">
    <text evidence="11">The sequence shown here is derived from an EMBL/GenBank/DDBJ whole genome shotgun (WGS) entry which is preliminary data.</text>
</comment>
<name>A0A3A2Z8S6_9EURO</name>
<evidence type="ECO:0000256" key="5">
    <source>
        <dbReference type="ARBA" id="ARBA00022842"/>
    </source>
</evidence>
<comment type="similarity">
    <text evidence="2 10">Belongs to the CorA metal ion transporter (MIT) (TC 1.A.35) family.</text>
</comment>
<evidence type="ECO:0000256" key="1">
    <source>
        <dbReference type="ARBA" id="ARBA00004141"/>
    </source>
</evidence>
<organism evidence="11 12">
    <name type="scientific">Aspergillus sclerotialis</name>
    <dbReference type="NCBI Taxonomy" id="2070753"/>
    <lineage>
        <taxon>Eukaryota</taxon>
        <taxon>Fungi</taxon>
        <taxon>Dikarya</taxon>
        <taxon>Ascomycota</taxon>
        <taxon>Pezizomycotina</taxon>
        <taxon>Eurotiomycetes</taxon>
        <taxon>Eurotiomycetidae</taxon>
        <taxon>Eurotiales</taxon>
        <taxon>Aspergillaceae</taxon>
        <taxon>Aspergillus</taxon>
        <taxon>Aspergillus subgen. Polypaecilum</taxon>
    </lineage>
</organism>
<proteinExistence type="inferred from homology"/>
<dbReference type="GO" id="GO:0005743">
    <property type="term" value="C:mitochondrial inner membrane"/>
    <property type="evidence" value="ECO:0007669"/>
    <property type="project" value="UniProtKB-SubCell"/>
</dbReference>
<evidence type="ECO:0000256" key="2">
    <source>
        <dbReference type="ARBA" id="ARBA00009765"/>
    </source>
</evidence>
<dbReference type="GO" id="GO:0015095">
    <property type="term" value="F:magnesium ion transmembrane transporter activity"/>
    <property type="evidence" value="ECO:0007669"/>
    <property type="project" value="TreeGrafter"/>
</dbReference>
<reference evidence="12" key="1">
    <citation type="submission" date="2017-02" db="EMBL/GenBank/DDBJ databases">
        <authorList>
            <person name="Tafer H."/>
            <person name="Lopandic K."/>
        </authorList>
    </citation>
    <scope>NUCLEOTIDE SEQUENCE [LARGE SCALE GENOMIC DNA]</scope>
    <source>
        <strain evidence="12">CBS 366.77</strain>
    </source>
</reference>
<dbReference type="Gene3D" id="1.20.58.340">
    <property type="entry name" value="Magnesium transport protein CorA, transmembrane region"/>
    <property type="match status" value="1"/>
</dbReference>
<feature type="transmembrane region" description="Helical" evidence="10">
    <location>
        <begin position="273"/>
        <end position="292"/>
    </location>
</feature>
<protein>
    <recommendedName>
        <fullName evidence="10">Magnesium transporter</fullName>
    </recommendedName>
</protein>
<evidence type="ECO:0000256" key="9">
    <source>
        <dbReference type="ARBA" id="ARBA00023136"/>
    </source>
</evidence>
<dbReference type="EMBL" id="MVGC01000768">
    <property type="protein sequence ID" value="RJE17687.1"/>
    <property type="molecule type" value="Genomic_DNA"/>
</dbReference>
<evidence type="ECO:0000256" key="10">
    <source>
        <dbReference type="RuleBase" id="RU366042"/>
    </source>
</evidence>
<comment type="subcellular location">
    <subcellularLocation>
        <location evidence="1">Membrane</location>
        <topology evidence="1">Multi-pass membrane protein</topology>
    </subcellularLocation>
    <subcellularLocation>
        <location evidence="10">Mitochondrion inner membrane</location>
        <topology evidence="10">Multi-pass membrane protein</topology>
    </subcellularLocation>
</comment>
<dbReference type="AlphaFoldDB" id="A0A3A2Z8S6"/>
<dbReference type="STRING" id="2070753.A0A3A2Z8S6"/>
<keyword evidence="10" id="KW-0999">Mitochondrion inner membrane</keyword>
<keyword evidence="6" id="KW-0809">Transit peptide</keyword>
<dbReference type="Gene3D" id="2.40.128.330">
    <property type="match status" value="1"/>
</dbReference>
<evidence type="ECO:0000256" key="6">
    <source>
        <dbReference type="ARBA" id="ARBA00022946"/>
    </source>
</evidence>
<evidence type="ECO:0000256" key="4">
    <source>
        <dbReference type="ARBA" id="ARBA00022692"/>
    </source>
</evidence>
<keyword evidence="4 10" id="KW-0812">Transmembrane</keyword>
<keyword evidence="8 10" id="KW-0406">Ion transport</keyword>
<dbReference type="CDD" id="cd12823">
    <property type="entry name" value="Mrs2_Mfm1p-like"/>
    <property type="match status" value="1"/>
</dbReference>
<keyword evidence="7 10" id="KW-1133">Transmembrane helix</keyword>
<comment type="caution">
    <text evidence="10">Lacks conserved residue(s) required for the propagation of feature annotation.</text>
</comment>
<evidence type="ECO:0000256" key="3">
    <source>
        <dbReference type="ARBA" id="ARBA00022448"/>
    </source>
</evidence>
<accession>A0A3A2Z8S6</accession>
<dbReference type="GO" id="GO:0045016">
    <property type="term" value="P:mitochondrial magnesium ion transmembrane transport"/>
    <property type="evidence" value="ECO:0007669"/>
    <property type="project" value="TreeGrafter"/>
</dbReference>